<evidence type="ECO:0000313" key="2">
    <source>
        <dbReference type="EMBL" id="KKM04370.1"/>
    </source>
</evidence>
<feature type="domain" description="IstB-like ATP-binding" evidence="1">
    <location>
        <begin position="109"/>
        <end position="195"/>
    </location>
</feature>
<protein>
    <recommendedName>
        <fullName evidence="1">IstB-like ATP-binding domain-containing protein</fullName>
    </recommendedName>
</protein>
<organism evidence="2">
    <name type="scientific">marine sediment metagenome</name>
    <dbReference type="NCBI Taxonomy" id="412755"/>
    <lineage>
        <taxon>unclassified sequences</taxon>
        <taxon>metagenomes</taxon>
        <taxon>ecological metagenomes</taxon>
    </lineage>
</organism>
<name>A0A0F9GZZ6_9ZZZZ</name>
<dbReference type="Gene3D" id="3.40.50.300">
    <property type="entry name" value="P-loop containing nucleotide triphosphate hydrolases"/>
    <property type="match status" value="1"/>
</dbReference>
<dbReference type="InterPro" id="IPR002611">
    <property type="entry name" value="IstB_ATP-bd"/>
</dbReference>
<dbReference type="SUPFAM" id="SSF52540">
    <property type="entry name" value="P-loop containing nucleoside triphosphate hydrolases"/>
    <property type="match status" value="1"/>
</dbReference>
<sequence length="214" mass="24541">MAKLEDNAAFFRLLSSYGVPRRIINTLISNYSLPAPYSLNHSPSELYQDKWIYLYGPTGTGKSTHAAYLMSVFLRARARLGEAPLDIEKACEDDTYVARGGALQDQVCYRYVRVTELLHAMKEDFNSGSHYGQHLFNCCRRAAILVLDDLTSQLSQWELAQLDYLIDRRYGDELKTIITSNHSLERLKRVLGSERIPGRIGEVAHMKKMKRTYR</sequence>
<comment type="caution">
    <text evidence="2">The sequence shown here is derived from an EMBL/GenBank/DDBJ whole genome shotgun (WGS) entry which is preliminary data.</text>
</comment>
<accession>A0A0F9GZZ6</accession>
<dbReference type="EMBL" id="LAZR01016467">
    <property type="protein sequence ID" value="KKM04370.1"/>
    <property type="molecule type" value="Genomic_DNA"/>
</dbReference>
<dbReference type="AlphaFoldDB" id="A0A0F9GZZ6"/>
<proteinExistence type="predicted"/>
<gene>
    <name evidence="2" type="ORF">LCGC14_1764940</name>
</gene>
<evidence type="ECO:0000259" key="1">
    <source>
        <dbReference type="Pfam" id="PF01695"/>
    </source>
</evidence>
<reference evidence="2" key="1">
    <citation type="journal article" date="2015" name="Nature">
        <title>Complex archaea that bridge the gap between prokaryotes and eukaryotes.</title>
        <authorList>
            <person name="Spang A."/>
            <person name="Saw J.H."/>
            <person name="Jorgensen S.L."/>
            <person name="Zaremba-Niedzwiedzka K."/>
            <person name="Martijn J."/>
            <person name="Lind A.E."/>
            <person name="van Eijk R."/>
            <person name="Schleper C."/>
            <person name="Guy L."/>
            <person name="Ettema T.J."/>
        </authorList>
    </citation>
    <scope>NUCLEOTIDE SEQUENCE</scope>
</reference>
<dbReference type="GO" id="GO:0005524">
    <property type="term" value="F:ATP binding"/>
    <property type="evidence" value="ECO:0007669"/>
    <property type="project" value="InterPro"/>
</dbReference>
<dbReference type="InterPro" id="IPR027417">
    <property type="entry name" value="P-loop_NTPase"/>
</dbReference>
<dbReference type="Pfam" id="PF01695">
    <property type="entry name" value="IstB_IS21"/>
    <property type="match status" value="1"/>
</dbReference>